<accession>A0A2S0WJ38</accession>
<dbReference type="PANTHER" id="PTHR43610">
    <property type="entry name" value="BLL6696 PROTEIN"/>
    <property type="match status" value="1"/>
</dbReference>
<keyword evidence="1" id="KW-0808">Transferase</keyword>
<dbReference type="RefSeq" id="WP_108576948.1">
    <property type="nucleotide sequence ID" value="NZ_CP026952.1"/>
</dbReference>
<dbReference type="KEGG" id="aez:C3E78_03170"/>
<dbReference type="OrthoDB" id="9795199at2"/>
<dbReference type="AlphaFoldDB" id="A0A2S0WJ38"/>
<accession>A0A5F2EMF9</accession>
<dbReference type="InterPro" id="IPR000182">
    <property type="entry name" value="GNAT_dom"/>
</dbReference>
<dbReference type="Gene3D" id="3.40.630.30">
    <property type="match status" value="1"/>
</dbReference>
<protein>
    <submittedName>
        <fullName evidence="1">N-acetyltransferase</fullName>
    </submittedName>
</protein>
<dbReference type="PANTHER" id="PTHR43610:SF1">
    <property type="entry name" value="N-ACETYLTRANSFERASE DOMAIN-CONTAINING PROTEIN"/>
    <property type="match status" value="1"/>
</dbReference>
<dbReference type="SUPFAM" id="SSF55729">
    <property type="entry name" value="Acyl-CoA N-acyltransferases (Nat)"/>
    <property type="match status" value="1"/>
</dbReference>
<name>A0A2S0WJ38_9ACTN</name>
<dbReference type="Proteomes" id="UP000244384">
    <property type="component" value="Chromosome"/>
</dbReference>
<dbReference type="EMBL" id="CP026952">
    <property type="protein sequence ID" value="AWB91302.1"/>
    <property type="molecule type" value="Genomic_DNA"/>
</dbReference>
<dbReference type="GO" id="GO:0016747">
    <property type="term" value="F:acyltransferase activity, transferring groups other than amino-acyl groups"/>
    <property type="evidence" value="ECO:0007669"/>
    <property type="project" value="InterPro"/>
</dbReference>
<proteinExistence type="predicted"/>
<dbReference type="PROSITE" id="PS51186">
    <property type="entry name" value="GNAT"/>
    <property type="match status" value="1"/>
</dbReference>
<dbReference type="Pfam" id="PF13302">
    <property type="entry name" value="Acetyltransf_3"/>
    <property type="match status" value="1"/>
</dbReference>
<evidence type="ECO:0000313" key="2">
    <source>
        <dbReference type="Proteomes" id="UP000244384"/>
    </source>
</evidence>
<gene>
    <name evidence="1" type="ORF">C3E78_03170</name>
</gene>
<reference evidence="2" key="1">
    <citation type="submission" date="2018-01" db="EMBL/GenBank/DDBJ databases">
        <authorList>
            <person name="Li J."/>
        </authorList>
    </citation>
    <scope>NUCLEOTIDE SEQUENCE [LARGE SCALE GENOMIC DNA]</scope>
    <source>
        <strain evidence="2">592</strain>
    </source>
</reference>
<evidence type="ECO:0000313" key="1">
    <source>
        <dbReference type="EMBL" id="AWB91302.1"/>
    </source>
</evidence>
<sequence>MPDFRHPAPLTGRHVRLEPLTPEHAEGVLAAADTDDVFRWLSFDRPHDPSEARELVDRYLTDPALVAWAQVDTATGRVAGLTTYYDVDETLRTVAIGYTWLGSAHWRSGINSEAKLLLLQRAFEDLGCVRVVWHTDIFNQRSQDAIARLGAQREGVLRKHRIRRDGTWRDTVLFSMTDDEWPAARDRLSARLDR</sequence>
<keyword evidence="2" id="KW-1185">Reference proteome</keyword>
<organism evidence="1 2">
    <name type="scientific">Aeromicrobium chenweiae</name>
    <dbReference type="NCBI Taxonomy" id="2079793"/>
    <lineage>
        <taxon>Bacteria</taxon>
        <taxon>Bacillati</taxon>
        <taxon>Actinomycetota</taxon>
        <taxon>Actinomycetes</taxon>
        <taxon>Propionibacteriales</taxon>
        <taxon>Nocardioidaceae</taxon>
        <taxon>Aeromicrobium</taxon>
    </lineage>
</organism>
<dbReference type="InterPro" id="IPR016181">
    <property type="entry name" value="Acyl_CoA_acyltransferase"/>
</dbReference>